<accession>A0ABV0GFK1</accession>
<dbReference type="PROSITE" id="PS00839">
    <property type="entry name" value="SUMT_1"/>
    <property type="match status" value="1"/>
</dbReference>
<dbReference type="Gene3D" id="3.40.1010.10">
    <property type="entry name" value="Cobalt-precorrin-4 Transmethylase, Domain 1"/>
    <property type="match status" value="1"/>
</dbReference>
<dbReference type="RefSeq" id="WP_347610559.1">
    <property type="nucleotide sequence ID" value="NZ_JBDPZC010000006.1"/>
</dbReference>
<feature type="domain" description="Tetrapyrrole methylase" evidence="9">
    <location>
        <begin position="13"/>
        <end position="221"/>
    </location>
</feature>
<evidence type="ECO:0000256" key="7">
    <source>
        <dbReference type="ARBA" id="ARBA00025705"/>
    </source>
</evidence>
<evidence type="ECO:0000256" key="6">
    <source>
        <dbReference type="ARBA" id="ARBA00023244"/>
    </source>
</evidence>
<dbReference type="NCBIfam" id="TIGR01469">
    <property type="entry name" value="cobA_cysG_Cterm"/>
    <property type="match status" value="1"/>
</dbReference>
<dbReference type="InterPro" id="IPR050161">
    <property type="entry name" value="Siro_Cobalamin_biosynth"/>
</dbReference>
<evidence type="ECO:0000256" key="1">
    <source>
        <dbReference type="ARBA" id="ARBA00005879"/>
    </source>
</evidence>
<evidence type="ECO:0000259" key="9">
    <source>
        <dbReference type="Pfam" id="PF00590"/>
    </source>
</evidence>
<dbReference type="PROSITE" id="PS00840">
    <property type="entry name" value="SUMT_2"/>
    <property type="match status" value="1"/>
</dbReference>
<sequence>MAAEREDLHAGLVSIVGAGPGPADLLTLRALDRIQRAEVAVHDRLIAAEVLALLPATAERIYVGKASGHHVMSQAQIHEVLIREARRGRRVLRLKGGDPHVFGRGGEEAQALAEAGLAFEIVPGISAANGCAAAAGIPLTHRDVAQACVFLPGHLAEGSPGLDWSSLARPHQTRVFYMGLARLTSIAQALIWHGLDPATPAAAVIDGTRSSQQVLAAPLHRLMQQAPAHAGRPGLFIVGETVALSPHFAPGPPGGA</sequence>
<dbReference type="EC" id="2.1.1.107" evidence="2"/>
<evidence type="ECO:0000256" key="2">
    <source>
        <dbReference type="ARBA" id="ARBA00012162"/>
    </source>
</evidence>
<evidence type="ECO:0000256" key="8">
    <source>
        <dbReference type="RuleBase" id="RU003960"/>
    </source>
</evidence>
<dbReference type="InterPro" id="IPR006366">
    <property type="entry name" value="CobA/CysG_C"/>
</dbReference>
<keyword evidence="5" id="KW-0949">S-adenosyl-L-methionine</keyword>
<evidence type="ECO:0000256" key="5">
    <source>
        <dbReference type="ARBA" id="ARBA00022691"/>
    </source>
</evidence>
<gene>
    <name evidence="10" type="primary">cobA</name>
    <name evidence="10" type="ORF">ABDJ40_13665</name>
</gene>
<comment type="similarity">
    <text evidence="1 8">Belongs to the precorrin methyltransferase family.</text>
</comment>
<dbReference type="PANTHER" id="PTHR45790:SF1">
    <property type="entry name" value="SIROHEME SYNTHASE"/>
    <property type="match status" value="1"/>
</dbReference>
<dbReference type="InterPro" id="IPR035996">
    <property type="entry name" value="4pyrrol_Methylase_sf"/>
</dbReference>
<dbReference type="InterPro" id="IPR003043">
    <property type="entry name" value="Uropor_MeTrfase_CS"/>
</dbReference>
<dbReference type="GO" id="GO:0004851">
    <property type="term" value="F:uroporphyrin-III C-methyltransferase activity"/>
    <property type="evidence" value="ECO:0007669"/>
    <property type="project" value="UniProtKB-EC"/>
</dbReference>
<evidence type="ECO:0000313" key="10">
    <source>
        <dbReference type="EMBL" id="MEO3713807.1"/>
    </source>
</evidence>
<dbReference type="InterPro" id="IPR000878">
    <property type="entry name" value="4pyrrol_Mease"/>
</dbReference>
<dbReference type="Proteomes" id="UP001462640">
    <property type="component" value="Unassembled WGS sequence"/>
</dbReference>
<protein>
    <recommendedName>
        <fullName evidence="2">uroporphyrinogen-III C-methyltransferase</fullName>
        <ecNumber evidence="2">2.1.1.107</ecNumber>
    </recommendedName>
</protein>
<dbReference type="CDD" id="cd11642">
    <property type="entry name" value="SUMT"/>
    <property type="match status" value="1"/>
</dbReference>
<name>A0ABV0GFK1_9BURK</name>
<organism evidence="10 11">
    <name type="scientific">Roseateles flavus</name>
    <dbReference type="NCBI Taxonomy" id="3149041"/>
    <lineage>
        <taxon>Bacteria</taxon>
        <taxon>Pseudomonadati</taxon>
        <taxon>Pseudomonadota</taxon>
        <taxon>Betaproteobacteria</taxon>
        <taxon>Burkholderiales</taxon>
        <taxon>Sphaerotilaceae</taxon>
        <taxon>Roseateles</taxon>
    </lineage>
</organism>
<evidence type="ECO:0000256" key="3">
    <source>
        <dbReference type="ARBA" id="ARBA00022603"/>
    </source>
</evidence>
<keyword evidence="6" id="KW-0627">Porphyrin biosynthesis</keyword>
<dbReference type="InterPro" id="IPR014777">
    <property type="entry name" value="4pyrrole_Mease_sub1"/>
</dbReference>
<dbReference type="InterPro" id="IPR014776">
    <property type="entry name" value="4pyrrole_Mease_sub2"/>
</dbReference>
<keyword evidence="11" id="KW-1185">Reference proteome</keyword>
<comment type="caution">
    <text evidence="10">The sequence shown here is derived from an EMBL/GenBank/DDBJ whole genome shotgun (WGS) entry which is preliminary data.</text>
</comment>
<evidence type="ECO:0000313" key="11">
    <source>
        <dbReference type="Proteomes" id="UP001462640"/>
    </source>
</evidence>
<dbReference type="EMBL" id="JBDPZC010000006">
    <property type="protein sequence ID" value="MEO3713807.1"/>
    <property type="molecule type" value="Genomic_DNA"/>
</dbReference>
<dbReference type="SUPFAM" id="SSF53790">
    <property type="entry name" value="Tetrapyrrole methylase"/>
    <property type="match status" value="1"/>
</dbReference>
<keyword evidence="3 8" id="KW-0489">Methyltransferase</keyword>
<proteinExistence type="inferred from homology"/>
<reference evidence="10 11" key="1">
    <citation type="submission" date="2024-05" db="EMBL/GenBank/DDBJ databases">
        <title>Roseateles sp. 2.12 16S ribosomal RNA gene Genome sequencing and assembly.</title>
        <authorList>
            <person name="Woo H."/>
        </authorList>
    </citation>
    <scope>NUCLEOTIDE SEQUENCE [LARGE SCALE GENOMIC DNA]</scope>
    <source>
        <strain evidence="10 11">2.12</strain>
    </source>
</reference>
<dbReference type="PANTHER" id="PTHR45790">
    <property type="entry name" value="SIROHEME SYNTHASE-RELATED"/>
    <property type="match status" value="1"/>
</dbReference>
<dbReference type="Gene3D" id="3.30.950.10">
    <property type="entry name" value="Methyltransferase, Cobalt-precorrin-4 Transmethylase, Domain 2"/>
    <property type="match status" value="1"/>
</dbReference>
<dbReference type="Pfam" id="PF00590">
    <property type="entry name" value="TP_methylase"/>
    <property type="match status" value="1"/>
</dbReference>
<evidence type="ECO:0000256" key="4">
    <source>
        <dbReference type="ARBA" id="ARBA00022679"/>
    </source>
</evidence>
<dbReference type="NCBIfam" id="NF004790">
    <property type="entry name" value="PRK06136.1"/>
    <property type="match status" value="1"/>
</dbReference>
<keyword evidence="4 8" id="KW-0808">Transferase</keyword>
<dbReference type="GO" id="GO:0032259">
    <property type="term" value="P:methylation"/>
    <property type="evidence" value="ECO:0007669"/>
    <property type="project" value="UniProtKB-KW"/>
</dbReference>
<comment type="pathway">
    <text evidence="7">Porphyrin-containing compound metabolism; siroheme biosynthesis; precorrin-2 from uroporphyrinogen III: step 1/1.</text>
</comment>